<dbReference type="PANTHER" id="PTHR21399">
    <property type="entry name" value="CHLORIDE CONDUCTANCE REGULATORY PROTEIN ICLN"/>
    <property type="match status" value="1"/>
</dbReference>
<evidence type="ECO:0000256" key="3">
    <source>
        <dbReference type="ARBA" id="ARBA00022490"/>
    </source>
</evidence>
<feature type="region of interest" description="Disordered" evidence="5">
    <location>
        <begin position="169"/>
        <end position="266"/>
    </location>
</feature>
<dbReference type="InterPro" id="IPR039924">
    <property type="entry name" value="ICln/Lot5/Saf5"/>
</dbReference>
<keyword evidence="4" id="KW-0539">Nucleus</keyword>
<feature type="region of interest" description="Disordered" evidence="5">
    <location>
        <begin position="1"/>
        <end position="20"/>
    </location>
</feature>
<evidence type="ECO:0000313" key="7">
    <source>
        <dbReference type="Proteomes" id="UP000698800"/>
    </source>
</evidence>
<comment type="subcellular location">
    <subcellularLocation>
        <location evidence="2">Cytoplasm</location>
    </subcellularLocation>
    <subcellularLocation>
        <location evidence="1">Nucleus</location>
    </subcellularLocation>
</comment>
<dbReference type="Pfam" id="PF03517">
    <property type="entry name" value="Voldacs"/>
    <property type="match status" value="1"/>
</dbReference>
<dbReference type="OrthoDB" id="19714at2759"/>
<dbReference type="GO" id="GO:0005681">
    <property type="term" value="C:spliceosomal complex"/>
    <property type="evidence" value="ECO:0007669"/>
    <property type="project" value="TreeGrafter"/>
</dbReference>
<reference evidence="6" key="1">
    <citation type="submission" date="2021-03" db="EMBL/GenBank/DDBJ databases">
        <title>Comparative genomics and phylogenomic investigation of the class Geoglossomycetes provide insights into ecological specialization and systematics.</title>
        <authorList>
            <person name="Melie T."/>
            <person name="Pirro S."/>
            <person name="Miller A.N."/>
            <person name="Quandt A."/>
        </authorList>
    </citation>
    <scope>NUCLEOTIDE SEQUENCE</scope>
    <source>
        <strain evidence="6">GBOQ0MN5Z8</strain>
    </source>
</reference>
<dbReference type="GO" id="GO:0005829">
    <property type="term" value="C:cytosol"/>
    <property type="evidence" value="ECO:0007669"/>
    <property type="project" value="TreeGrafter"/>
</dbReference>
<sequence length="266" mass="28372">MTSSSATDAEPTLPPLLRGTVSGDEQQVIAKDVDVWVTSSNLILFSEAKGTGLGIPYPAISLHAIQRLQVPGEETGERQGLYMQIDTGEDGEYEEEGLWEVTVVPSAATVHEQLRSSAPTMNVLEPNVELTTTASGDGTISLPSNATTPNDQPLIDQLFAAVSTCSNLHPDPINDGDDLDNDNSDDENDDPILFEGSVGYDSILPGVTDGSGGLPPPFPGSGGWITAENVGEFFDENGDWKGRARGREEEPDEVEGGEGTKWRRTE</sequence>
<proteinExistence type="predicted"/>
<dbReference type="InterPro" id="IPR011993">
    <property type="entry name" value="PH-like_dom_sf"/>
</dbReference>
<evidence type="ECO:0000256" key="5">
    <source>
        <dbReference type="SAM" id="MobiDB-lite"/>
    </source>
</evidence>
<feature type="compositionally biased region" description="Acidic residues" evidence="5">
    <location>
        <begin position="174"/>
        <end position="192"/>
    </location>
</feature>
<dbReference type="AlphaFoldDB" id="A0A9P8I7J3"/>
<evidence type="ECO:0000313" key="6">
    <source>
        <dbReference type="EMBL" id="KAH0542278.1"/>
    </source>
</evidence>
<dbReference type="GO" id="GO:0034715">
    <property type="term" value="C:pICln-Sm protein complex"/>
    <property type="evidence" value="ECO:0007669"/>
    <property type="project" value="TreeGrafter"/>
</dbReference>
<protein>
    <recommendedName>
        <fullName evidence="8">Regulator of volume decrease after cellular swelling-domain-containing protein</fullName>
    </recommendedName>
</protein>
<comment type="caution">
    <text evidence="6">The sequence shown here is derived from an EMBL/GenBank/DDBJ whole genome shotgun (WGS) entry which is preliminary data.</text>
</comment>
<evidence type="ECO:0000256" key="2">
    <source>
        <dbReference type="ARBA" id="ARBA00004496"/>
    </source>
</evidence>
<dbReference type="EMBL" id="JAGHQL010000057">
    <property type="protein sequence ID" value="KAH0542278.1"/>
    <property type="molecule type" value="Genomic_DNA"/>
</dbReference>
<organism evidence="6 7">
    <name type="scientific">Glutinoglossum americanum</name>
    <dbReference type="NCBI Taxonomy" id="1670608"/>
    <lineage>
        <taxon>Eukaryota</taxon>
        <taxon>Fungi</taxon>
        <taxon>Dikarya</taxon>
        <taxon>Ascomycota</taxon>
        <taxon>Pezizomycotina</taxon>
        <taxon>Geoglossomycetes</taxon>
        <taxon>Geoglossales</taxon>
        <taxon>Geoglossaceae</taxon>
        <taxon>Glutinoglossum</taxon>
    </lineage>
</organism>
<evidence type="ECO:0000256" key="1">
    <source>
        <dbReference type="ARBA" id="ARBA00004123"/>
    </source>
</evidence>
<name>A0A9P8I7J3_9PEZI</name>
<dbReference type="Proteomes" id="UP000698800">
    <property type="component" value="Unassembled WGS sequence"/>
</dbReference>
<evidence type="ECO:0000256" key="4">
    <source>
        <dbReference type="ARBA" id="ARBA00023242"/>
    </source>
</evidence>
<dbReference type="Gene3D" id="2.30.29.30">
    <property type="entry name" value="Pleckstrin-homology domain (PH domain)/Phosphotyrosine-binding domain (PTB)"/>
    <property type="match status" value="1"/>
</dbReference>
<dbReference type="PANTHER" id="PTHR21399:SF0">
    <property type="entry name" value="METHYLOSOME SUBUNIT PICLN"/>
    <property type="match status" value="1"/>
</dbReference>
<gene>
    <name evidence="6" type="ORF">FGG08_003305</name>
</gene>
<keyword evidence="7" id="KW-1185">Reference proteome</keyword>
<evidence type="ECO:0008006" key="8">
    <source>
        <dbReference type="Google" id="ProtNLM"/>
    </source>
</evidence>
<keyword evidence="3" id="KW-0963">Cytoplasm</keyword>
<accession>A0A9P8I7J3</accession>
<dbReference type="GO" id="GO:0045292">
    <property type="term" value="P:mRNA cis splicing, via spliceosome"/>
    <property type="evidence" value="ECO:0007669"/>
    <property type="project" value="TreeGrafter"/>
</dbReference>
<feature type="compositionally biased region" description="Basic and acidic residues" evidence="5">
    <location>
        <begin position="238"/>
        <end position="248"/>
    </location>
</feature>
<dbReference type="GO" id="GO:0000387">
    <property type="term" value="P:spliceosomal snRNP assembly"/>
    <property type="evidence" value="ECO:0007669"/>
    <property type="project" value="TreeGrafter"/>
</dbReference>